<keyword evidence="2" id="KW-1185">Reference proteome</keyword>
<dbReference type="Gene3D" id="1.10.10.10">
    <property type="entry name" value="Winged helix-like DNA-binding domain superfamily/Winged helix DNA-binding domain"/>
    <property type="match status" value="1"/>
</dbReference>
<dbReference type="AlphaFoldDB" id="A0A511N091"/>
<evidence type="ECO:0000313" key="1">
    <source>
        <dbReference type="EMBL" id="GEM46239.1"/>
    </source>
</evidence>
<protein>
    <submittedName>
        <fullName evidence="1">Uncharacterized protein</fullName>
    </submittedName>
</protein>
<dbReference type="SUPFAM" id="SSF48452">
    <property type="entry name" value="TPR-like"/>
    <property type="match status" value="2"/>
</dbReference>
<gene>
    <name evidence="1" type="ORF">DC3_18740</name>
</gene>
<dbReference type="InterPro" id="IPR011990">
    <property type="entry name" value="TPR-like_helical_dom_sf"/>
</dbReference>
<proteinExistence type="predicted"/>
<dbReference type="RefSeq" id="WP_146884062.1">
    <property type="nucleotide sequence ID" value="NZ_BJXB01000007.1"/>
</dbReference>
<dbReference type="InterPro" id="IPR051677">
    <property type="entry name" value="AfsR-DnrI-RedD_regulator"/>
</dbReference>
<dbReference type="InterPro" id="IPR036388">
    <property type="entry name" value="WH-like_DNA-bd_sf"/>
</dbReference>
<name>A0A511N091_DEIC1</name>
<organism evidence="1 2">
    <name type="scientific">Deinococcus cellulosilyticus (strain DSM 18568 / NBRC 106333 / KACC 11606 / 5516J-15)</name>
    <dbReference type="NCBI Taxonomy" id="1223518"/>
    <lineage>
        <taxon>Bacteria</taxon>
        <taxon>Thermotogati</taxon>
        <taxon>Deinococcota</taxon>
        <taxon>Deinococci</taxon>
        <taxon>Deinococcales</taxon>
        <taxon>Deinococcaceae</taxon>
        <taxon>Deinococcus</taxon>
    </lineage>
</organism>
<dbReference type="EMBL" id="BJXB01000007">
    <property type="protein sequence ID" value="GEM46239.1"/>
    <property type="molecule type" value="Genomic_DNA"/>
</dbReference>
<dbReference type="Gene3D" id="1.25.40.10">
    <property type="entry name" value="Tetratricopeptide repeat domain"/>
    <property type="match status" value="2"/>
</dbReference>
<dbReference type="Proteomes" id="UP000321306">
    <property type="component" value="Unassembled WGS sequence"/>
</dbReference>
<reference evidence="1 2" key="1">
    <citation type="submission" date="2019-07" db="EMBL/GenBank/DDBJ databases">
        <title>Whole genome shotgun sequence of Deinococcus cellulosilyticus NBRC 106333.</title>
        <authorList>
            <person name="Hosoyama A."/>
            <person name="Uohara A."/>
            <person name="Ohji S."/>
            <person name="Ichikawa N."/>
        </authorList>
    </citation>
    <scope>NUCLEOTIDE SEQUENCE [LARGE SCALE GENOMIC DNA]</scope>
    <source>
        <strain evidence="1 2">NBRC 106333</strain>
    </source>
</reference>
<accession>A0A511N091</accession>
<dbReference type="OrthoDB" id="51149at2"/>
<comment type="caution">
    <text evidence="1">The sequence shown here is derived from an EMBL/GenBank/DDBJ whole genome shotgun (WGS) entry which is preliminary data.</text>
</comment>
<sequence length="942" mass="105861">MPAATIPRKLPREIERPHLHDQVENTLAKWVALIAPAGYGKTTFLGQMATRKSTPVVWISADDPFLDLHALINTLEIRLPGSGPALAERLSGVTLVIDPTNHFRPEVFAYLAHLVREAPADFRLFTAGPALPEQDLQNLLQAGQLLVVRAEDLVFSLQESVELLAHRPQLQDPAGIHKMLEGCPMRVSLVSYGATPSKDTSAMLTEVLENLPGDLAAFLPGLSVVQVWEEGTLAQLIPELAAGWTVRLLQAGFPLTQEIHGPIRPHPVLQQTLNGILKTDPALHQSLHDRAALLALARGNLFQAFRHQVQGGNLTAAAELADRLVPALQVSGRWSLIEELLRQLPEQILSPALRLALARCLSVREVTPEAHRLYLQLFERNQLEFEDLLLLAGHHLQNEEATHALTFATHALERASTPEERCPALRVKALSAALLGQGTPFIPQLNHEMESARRDQRPEDVLGLLYALGQLQTQDGMWKEALGSLEEATRLSRDLNLPRATFTVGGAWVRALSATGRSMQALKLLDELQRLTEQAFPGRLGWIHALRAVVHCDRHDVSEARKSISTGLLLCKEDLPEHLRTRRMLIHLQGFTHHQLGEAQALQTLVQETQPVNEDPPDQEHLLLRALLSWNQQDAEGLDLWNVLLQGRLRSLPMVQLYWAAARTRQGEALASDLDPLMQTLEHMETDALLRDEASHLQEVYGIWVSRRWHAERFLPHLQQSPTMQGTHTLHLQTFGGFAARVQGQPIRIPLKKAQEVLLWLAWHGASTLPELMEGMWGEPWGQKERKYLHVALAELRKAFAQVVPDINPISFDGLCYQIHEKLQVRLDVREFLFLQHSTDLQQVQEILLRFSGRWMPALDRPWTDGVREQLHFAAMDLGLKLGEVHQTSNPLLALAAYKKVLEQDPLHEEAHQKCVMLLRQTGQHHAALEAQQQYEYLLRLD</sequence>
<evidence type="ECO:0000313" key="2">
    <source>
        <dbReference type="Proteomes" id="UP000321306"/>
    </source>
</evidence>
<dbReference type="SUPFAM" id="SSF52540">
    <property type="entry name" value="P-loop containing nucleoside triphosphate hydrolases"/>
    <property type="match status" value="1"/>
</dbReference>
<dbReference type="InterPro" id="IPR027417">
    <property type="entry name" value="P-loop_NTPase"/>
</dbReference>
<dbReference type="PANTHER" id="PTHR35807">
    <property type="entry name" value="TRANSCRIPTIONAL REGULATOR REDD-RELATED"/>
    <property type="match status" value="1"/>
</dbReference>